<keyword evidence="1" id="KW-0812">Transmembrane</keyword>
<dbReference type="GeneID" id="76198870"/>
<reference evidence="2 3" key="1">
    <citation type="journal article" date="2019" name="Int. J. Syst. Evol. Microbiol.">
        <title>The Global Catalogue of Microorganisms (GCM) 10K type strain sequencing project: providing services to taxonomists for standard genome sequencing and annotation.</title>
        <authorList>
            <consortium name="The Broad Institute Genomics Platform"/>
            <consortium name="The Broad Institute Genome Sequencing Center for Infectious Disease"/>
            <person name="Wu L."/>
            <person name="Ma J."/>
        </authorList>
    </citation>
    <scope>NUCLEOTIDE SEQUENCE [LARGE SCALE GENOMIC DNA]</scope>
    <source>
        <strain evidence="2 3">RDMS1</strain>
    </source>
</reference>
<evidence type="ECO:0000313" key="2">
    <source>
        <dbReference type="EMBL" id="MFC7189299.1"/>
    </source>
</evidence>
<name>A0ABD5YIW5_9EURY</name>
<dbReference type="AlphaFoldDB" id="A0ABD5YIW5"/>
<feature type="transmembrane region" description="Helical" evidence="1">
    <location>
        <begin position="103"/>
        <end position="124"/>
    </location>
</feature>
<dbReference type="Pfam" id="PF10002">
    <property type="entry name" value="DUF2243"/>
    <property type="match status" value="1"/>
</dbReference>
<comment type="caution">
    <text evidence="2">The sequence shown here is derived from an EMBL/GenBank/DDBJ whole genome shotgun (WGS) entry which is preliminary data.</text>
</comment>
<feature type="transmembrane region" description="Helical" evidence="1">
    <location>
        <begin position="144"/>
        <end position="160"/>
    </location>
</feature>
<accession>A0ABD5YIW5</accession>
<protein>
    <submittedName>
        <fullName evidence="2">DUF2243 domain-containing protein</fullName>
    </submittedName>
</protein>
<gene>
    <name evidence="2" type="ORF">ACFQL7_05195</name>
</gene>
<dbReference type="EMBL" id="JBHTAX010000001">
    <property type="protein sequence ID" value="MFC7189299.1"/>
    <property type="molecule type" value="Genomic_DNA"/>
</dbReference>
<organism evidence="2 3">
    <name type="scientific">Halocatena marina</name>
    <dbReference type="NCBI Taxonomy" id="2934937"/>
    <lineage>
        <taxon>Archaea</taxon>
        <taxon>Methanobacteriati</taxon>
        <taxon>Methanobacteriota</taxon>
        <taxon>Stenosarchaea group</taxon>
        <taxon>Halobacteria</taxon>
        <taxon>Halobacteriales</taxon>
        <taxon>Natronomonadaceae</taxon>
        <taxon>Halocatena</taxon>
    </lineage>
</organism>
<feature type="transmembrane region" description="Helical" evidence="1">
    <location>
        <begin position="21"/>
        <end position="47"/>
    </location>
</feature>
<dbReference type="Proteomes" id="UP001596417">
    <property type="component" value="Unassembled WGS sequence"/>
</dbReference>
<dbReference type="InterPro" id="IPR018719">
    <property type="entry name" value="DUF2243_membrane"/>
</dbReference>
<evidence type="ECO:0000256" key="1">
    <source>
        <dbReference type="SAM" id="Phobius"/>
    </source>
</evidence>
<keyword evidence="3" id="KW-1185">Reference proteome</keyword>
<feature type="transmembrane region" description="Helical" evidence="1">
    <location>
        <begin position="67"/>
        <end position="91"/>
    </location>
</feature>
<keyword evidence="1" id="KW-1133">Transmembrane helix</keyword>
<sequence length="174" mass="18998">MDRQERQRPNRSREAATNVPARALFAAGIFGFGFSGLIDVIVLHHILQWHHLVSAIYPMTTLSGLRMNIFADGLFSIGMILVMGIGGGLVWRSERRTSVPLAFRPLAGAAVIGLGVFDLFDVVVNHTVLGLHHAVSRGGRYDPHWAIVSIGIILVGVYVYRTGLKNERGAVDNS</sequence>
<dbReference type="RefSeq" id="WP_264555033.1">
    <property type="nucleotide sequence ID" value="NZ_CP109979.1"/>
</dbReference>
<proteinExistence type="predicted"/>
<evidence type="ECO:0000313" key="3">
    <source>
        <dbReference type="Proteomes" id="UP001596417"/>
    </source>
</evidence>
<keyword evidence="1" id="KW-0472">Membrane</keyword>